<evidence type="ECO:0000313" key="7">
    <source>
        <dbReference type="EMBL" id="EEX21248.1"/>
    </source>
</evidence>
<dbReference type="GO" id="GO:0003677">
    <property type="term" value="F:DNA binding"/>
    <property type="evidence" value="ECO:0007669"/>
    <property type="project" value="UniProtKB-KW"/>
</dbReference>
<dbReference type="PANTHER" id="PTHR42713">
    <property type="entry name" value="HISTIDINE KINASE-RELATED"/>
    <property type="match status" value="1"/>
</dbReference>
<proteinExistence type="predicted"/>
<dbReference type="Proteomes" id="UP000003755">
    <property type="component" value="Unassembled WGS sequence"/>
</dbReference>
<comment type="caution">
    <text evidence="7">The sequence shown here is derived from an EMBL/GenBank/DDBJ whole genome shotgun (WGS) entry which is preliminary data.</text>
</comment>
<dbReference type="EMBL" id="ABYU02000027">
    <property type="protein sequence ID" value="EEX21248.1"/>
    <property type="molecule type" value="Genomic_DNA"/>
</dbReference>
<dbReference type="KEGG" id="bhan:CGC63_14855"/>
<dbReference type="HOGENOM" id="CLU_000445_5_2_9"/>
<evidence type="ECO:0000256" key="3">
    <source>
        <dbReference type="ARBA" id="ARBA00023125"/>
    </source>
</evidence>
<dbReference type="CDD" id="cd17536">
    <property type="entry name" value="REC_YesN-like"/>
    <property type="match status" value="1"/>
</dbReference>
<comment type="function">
    <text evidence="4">May play the central regulatory role in sporulation. It may be an element of the effector pathway responsible for the activation of sporulation genes in response to nutritional stress. Spo0A may act in concert with spo0H (a sigma factor) to control the expression of some genes that are critical to the sporulation process.</text>
</comment>
<dbReference type="STRING" id="537007.BLAHAN_05984"/>
<dbReference type="InterPro" id="IPR001789">
    <property type="entry name" value="Sig_transdc_resp-reg_receiver"/>
</dbReference>
<organism evidence="7 8">
    <name type="scientific">Blautia hansenii DSM 20583</name>
    <dbReference type="NCBI Taxonomy" id="537007"/>
    <lineage>
        <taxon>Bacteria</taxon>
        <taxon>Bacillati</taxon>
        <taxon>Bacillota</taxon>
        <taxon>Clostridia</taxon>
        <taxon>Lachnospirales</taxon>
        <taxon>Lachnospiraceae</taxon>
        <taxon>Blautia</taxon>
    </lineage>
</organism>
<keyword evidence="5" id="KW-0597">Phosphoprotein</keyword>
<name>C9L9A2_BLAHA</name>
<dbReference type="Gene3D" id="3.40.50.2300">
    <property type="match status" value="1"/>
</dbReference>
<keyword evidence="3" id="KW-0238">DNA-binding</keyword>
<evidence type="ECO:0000313" key="8">
    <source>
        <dbReference type="Proteomes" id="UP000003755"/>
    </source>
</evidence>
<dbReference type="RefSeq" id="WP_003022043.1">
    <property type="nucleotide sequence ID" value="NZ_CP022413.2"/>
</dbReference>
<feature type="modified residue" description="4-aspartylphosphate" evidence="5">
    <location>
        <position position="55"/>
    </location>
</feature>
<evidence type="ECO:0000256" key="1">
    <source>
        <dbReference type="ARBA" id="ARBA00018672"/>
    </source>
</evidence>
<protein>
    <recommendedName>
        <fullName evidence="1">Stage 0 sporulation protein A homolog</fullName>
    </recommendedName>
</protein>
<accession>C9L9A2</accession>
<dbReference type="PANTHER" id="PTHR42713:SF3">
    <property type="entry name" value="TRANSCRIPTIONAL REGULATORY PROTEIN HPTR"/>
    <property type="match status" value="1"/>
</dbReference>
<dbReference type="SUPFAM" id="SSF52172">
    <property type="entry name" value="CheY-like"/>
    <property type="match status" value="1"/>
</dbReference>
<evidence type="ECO:0000259" key="6">
    <source>
        <dbReference type="PROSITE" id="PS50110"/>
    </source>
</evidence>
<dbReference type="InterPro" id="IPR051552">
    <property type="entry name" value="HptR"/>
</dbReference>
<feature type="domain" description="Response regulatory" evidence="6">
    <location>
        <begin position="3"/>
        <end position="120"/>
    </location>
</feature>
<dbReference type="AlphaFoldDB" id="C9L9A2"/>
<dbReference type="eggNOG" id="COG4753">
    <property type="taxonomic scope" value="Bacteria"/>
</dbReference>
<keyword evidence="2" id="KW-0963">Cytoplasm</keyword>
<keyword evidence="8" id="KW-1185">Reference proteome</keyword>
<dbReference type="SMART" id="SM00448">
    <property type="entry name" value="REC"/>
    <property type="match status" value="1"/>
</dbReference>
<evidence type="ECO:0000256" key="4">
    <source>
        <dbReference type="ARBA" id="ARBA00024867"/>
    </source>
</evidence>
<evidence type="ECO:0000256" key="5">
    <source>
        <dbReference type="PROSITE-ProRule" id="PRU00169"/>
    </source>
</evidence>
<sequence length="293" mass="34519">MYRLMIVEDEQAIAQGIANSLPWEEWGFQISRVCSNGEEALEAIAVECPDLVLSDIRMPKMDGLELMKRLNKEYPHIRIVILSGYNDFEYLQTAIQNGVSEYLLKPTGIDEFEEVFRKMKKKLDEDVERRLSDEEARQLREQKRCNALIKGYGYNEDEMEQLFEGECRFSVMFFYLEDSQKNDRNVNYHLTVQVLKALREYQHLDDISGKFFLNYEERLTGILMLPPDEKEETLREKTEKLLQYVKESTGICLSVGISSFCVDYQMLPQCYEQAKCCVSQKIFKEKKRFDYVL</sequence>
<dbReference type="PROSITE" id="PS50110">
    <property type="entry name" value="RESPONSE_REGULATORY"/>
    <property type="match status" value="1"/>
</dbReference>
<dbReference type="Pfam" id="PF00072">
    <property type="entry name" value="Response_reg"/>
    <property type="match status" value="1"/>
</dbReference>
<gene>
    <name evidence="7" type="ORF">BLAHAN_05984</name>
</gene>
<dbReference type="InterPro" id="IPR011006">
    <property type="entry name" value="CheY-like_superfamily"/>
</dbReference>
<evidence type="ECO:0000256" key="2">
    <source>
        <dbReference type="ARBA" id="ARBA00022490"/>
    </source>
</evidence>
<dbReference type="GO" id="GO:0000160">
    <property type="term" value="P:phosphorelay signal transduction system"/>
    <property type="evidence" value="ECO:0007669"/>
    <property type="project" value="InterPro"/>
</dbReference>
<reference evidence="7" key="1">
    <citation type="submission" date="2009-09" db="EMBL/GenBank/DDBJ databases">
        <authorList>
            <person name="Weinstock G."/>
            <person name="Sodergren E."/>
            <person name="Clifton S."/>
            <person name="Fulton L."/>
            <person name="Fulton B."/>
            <person name="Courtney L."/>
            <person name="Fronick C."/>
            <person name="Harrison M."/>
            <person name="Strong C."/>
            <person name="Farmer C."/>
            <person name="Delahaunty K."/>
            <person name="Markovic C."/>
            <person name="Hall O."/>
            <person name="Minx P."/>
            <person name="Tomlinson C."/>
            <person name="Mitreva M."/>
            <person name="Nelson J."/>
            <person name="Hou S."/>
            <person name="Wollam A."/>
            <person name="Pepin K.H."/>
            <person name="Johnson M."/>
            <person name="Bhonagiri V."/>
            <person name="Nash W.E."/>
            <person name="Warren W."/>
            <person name="Chinwalla A."/>
            <person name="Mardis E.R."/>
            <person name="Wilson R.K."/>
        </authorList>
    </citation>
    <scope>NUCLEOTIDE SEQUENCE [LARGE SCALE GENOMIC DNA]</scope>
    <source>
        <strain evidence="7">DSM 20583</strain>
    </source>
</reference>